<gene>
    <name evidence="1" type="ORF">RclHR1_06240009</name>
</gene>
<protein>
    <submittedName>
        <fullName evidence="1">Uncharacterized protein</fullName>
    </submittedName>
</protein>
<dbReference type="AlphaFoldDB" id="A0A2Z6RX63"/>
<comment type="caution">
    <text evidence="1">The sequence shown here is derived from an EMBL/GenBank/DDBJ whole genome shotgun (WGS) entry which is preliminary data.</text>
</comment>
<name>A0A2Z6RX63_9GLOM</name>
<accession>A0A2Z6RX63</accession>
<proteinExistence type="predicted"/>
<organism evidence="1 2">
    <name type="scientific">Rhizophagus clarus</name>
    <dbReference type="NCBI Taxonomy" id="94130"/>
    <lineage>
        <taxon>Eukaryota</taxon>
        <taxon>Fungi</taxon>
        <taxon>Fungi incertae sedis</taxon>
        <taxon>Mucoromycota</taxon>
        <taxon>Glomeromycotina</taxon>
        <taxon>Glomeromycetes</taxon>
        <taxon>Glomerales</taxon>
        <taxon>Glomeraceae</taxon>
        <taxon>Rhizophagus</taxon>
    </lineage>
</organism>
<evidence type="ECO:0000313" key="2">
    <source>
        <dbReference type="Proteomes" id="UP000247702"/>
    </source>
</evidence>
<evidence type="ECO:0000313" key="1">
    <source>
        <dbReference type="EMBL" id="GBC05473.1"/>
    </source>
</evidence>
<dbReference type="Proteomes" id="UP000247702">
    <property type="component" value="Unassembled WGS sequence"/>
</dbReference>
<reference evidence="1 2" key="1">
    <citation type="submission" date="2017-11" db="EMBL/GenBank/DDBJ databases">
        <title>The genome of Rhizophagus clarus HR1 reveals common genetic basis of auxotrophy among arbuscular mycorrhizal fungi.</title>
        <authorList>
            <person name="Kobayashi Y."/>
        </authorList>
    </citation>
    <scope>NUCLEOTIDE SEQUENCE [LARGE SCALE GENOMIC DNA]</scope>
    <source>
        <strain evidence="1 2">HR1</strain>
    </source>
</reference>
<dbReference type="EMBL" id="BEXD01004009">
    <property type="protein sequence ID" value="GBC05473.1"/>
    <property type="molecule type" value="Genomic_DNA"/>
</dbReference>
<keyword evidence="2" id="KW-1185">Reference proteome</keyword>
<sequence length="83" mass="9484">MESYRSATIVLQQSAIIINPNVGSGLKQMGFGLLCEWFFTLEDELLREGMNMQSRSFAFSSEKMLTSPNDDESDIYCYHPFSE</sequence>